<reference evidence="3" key="1">
    <citation type="submission" date="2017-11" db="EMBL/GenBank/DDBJ databases">
        <authorList>
            <person name="Lima N.C."/>
            <person name="Parody-Merino A.M."/>
            <person name="Battley P.F."/>
            <person name="Fidler A.E."/>
            <person name="Prosdocimi F."/>
        </authorList>
    </citation>
    <scope>NUCLEOTIDE SEQUENCE [LARGE SCALE GENOMIC DNA]</scope>
</reference>
<name>A0A2I0UA22_LIMLA</name>
<reference evidence="3" key="2">
    <citation type="submission" date="2017-12" db="EMBL/GenBank/DDBJ databases">
        <title>Genome sequence of the Bar-tailed Godwit (Limosa lapponica baueri).</title>
        <authorList>
            <person name="Lima N.C.B."/>
            <person name="Parody-Merino A.M."/>
            <person name="Battley P.F."/>
            <person name="Fidler A.E."/>
            <person name="Prosdocimi F."/>
        </authorList>
    </citation>
    <scope>NUCLEOTIDE SEQUENCE [LARGE SCALE GENOMIC DNA]</scope>
</reference>
<feature type="compositionally biased region" description="Basic and acidic residues" evidence="1">
    <location>
        <begin position="33"/>
        <end position="49"/>
    </location>
</feature>
<sequence>MWNFCPVVCDSPVRNRHVLMHLISKGGNPKFSQEPKEPEEKGRISDGSHRRAASGEHLQQLAQKPPPRPLPGHAGNSGNLTGTGIYASDLFSQWNGSEQQDNFPQSEENGENPALGSYTHAKPLQYFSELTFIPFLDLYWALLESESAVITYRLSGLYGNALGFVPGFDCFSVQNGLPFLPLAWVCVSKL</sequence>
<organism evidence="2 3">
    <name type="scientific">Limosa lapponica baueri</name>
    <dbReference type="NCBI Taxonomy" id="1758121"/>
    <lineage>
        <taxon>Eukaryota</taxon>
        <taxon>Metazoa</taxon>
        <taxon>Chordata</taxon>
        <taxon>Craniata</taxon>
        <taxon>Vertebrata</taxon>
        <taxon>Euteleostomi</taxon>
        <taxon>Archelosauria</taxon>
        <taxon>Archosauria</taxon>
        <taxon>Dinosauria</taxon>
        <taxon>Saurischia</taxon>
        <taxon>Theropoda</taxon>
        <taxon>Coelurosauria</taxon>
        <taxon>Aves</taxon>
        <taxon>Neognathae</taxon>
        <taxon>Neoaves</taxon>
        <taxon>Charadriiformes</taxon>
        <taxon>Scolopacidae</taxon>
        <taxon>Limosa</taxon>
    </lineage>
</organism>
<proteinExistence type="predicted"/>
<dbReference type="Proteomes" id="UP000233556">
    <property type="component" value="Unassembled WGS sequence"/>
</dbReference>
<feature type="region of interest" description="Disordered" evidence="1">
    <location>
        <begin position="25"/>
        <end position="78"/>
    </location>
</feature>
<evidence type="ECO:0000313" key="2">
    <source>
        <dbReference type="EMBL" id="PKU42904.1"/>
    </source>
</evidence>
<keyword evidence="3" id="KW-1185">Reference proteome</keyword>
<evidence type="ECO:0000313" key="3">
    <source>
        <dbReference type="Proteomes" id="UP000233556"/>
    </source>
</evidence>
<protein>
    <submittedName>
        <fullName evidence="2">Uncharacterized protein</fullName>
    </submittedName>
</protein>
<dbReference type="EMBL" id="KZ505949">
    <property type="protein sequence ID" value="PKU42904.1"/>
    <property type="molecule type" value="Genomic_DNA"/>
</dbReference>
<gene>
    <name evidence="2" type="ORF">llap_6784</name>
</gene>
<evidence type="ECO:0000256" key="1">
    <source>
        <dbReference type="SAM" id="MobiDB-lite"/>
    </source>
</evidence>
<dbReference type="AlphaFoldDB" id="A0A2I0UA22"/>
<accession>A0A2I0UA22</accession>